<comment type="subcellular location">
    <subcellularLocation>
        <location evidence="1 7">Cell outer membrane</location>
        <topology evidence="1 7">Multi-pass membrane protein</topology>
    </subcellularLocation>
</comment>
<evidence type="ECO:0000256" key="6">
    <source>
        <dbReference type="ARBA" id="ARBA00023237"/>
    </source>
</evidence>
<organism evidence="12 13">
    <name type="scientific">Flavobacterium faecale</name>
    <dbReference type="NCBI Taxonomy" id="1355330"/>
    <lineage>
        <taxon>Bacteria</taxon>
        <taxon>Pseudomonadati</taxon>
        <taxon>Bacteroidota</taxon>
        <taxon>Flavobacteriia</taxon>
        <taxon>Flavobacteriales</taxon>
        <taxon>Flavobacteriaceae</taxon>
        <taxon>Flavobacterium</taxon>
    </lineage>
</organism>
<dbReference type="Gene3D" id="2.60.40.1120">
    <property type="entry name" value="Carboxypeptidase-like, regulatory domain"/>
    <property type="match status" value="1"/>
</dbReference>
<dbReference type="GO" id="GO:0009279">
    <property type="term" value="C:cell outer membrane"/>
    <property type="evidence" value="ECO:0007669"/>
    <property type="project" value="UniProtKB-SubCell"/>
</dbReference>
<dbReference type="AlphaFoldDB" id="A0A2S1LFT1"/>
<feature type="region of interest" description="Disordered" evidence="8">
    <location>
        <begin position="810"/>
        <end position="832"/>
    </location>
</feature>
<keyword evidence="13" id="KW-1185">Reference proteome</keyword>
<feature type="domain" description="Outer membrane protein beta-barrel" evidence="11">
    <location>
        <begin position="380"/>
        <end position="805"/>
    </location>
</feature>
<keyword evidence="6 7" id="KW-0998">Cell outer membrane</keyword>
<dbReference type="Gene3D" id="2.170.130.10">
    <property type="entry name" value="TonB-dependent receptor, plug domain"/>
    <property type="match status" value="1"/>
</dbReference>
<dbReference type="Pfam" id="PF13715">
    <property type="entry name" value="CarbopepD_reg_2"/>
    <property type="match status" value="1"/>
</dbReference>
<proteinExistence type="inferred from homology"/>
<keyword evidence="9" id="KW-0732">Signal</keyword>
<dbReference type="SUPFAM" id="SSF56935">
    <property type="entry name" value="Porins"/>
    <property type="match status" value="1"/>
</dbReference>
<protein>
    <submittedName>
        <fullName evidence="12">TonB-dependent receptor</fullName>
    </submittedName>
</protein>
<evidence type="ECO:0000256" key="1">
    <source>
        <dbReference type="ARBA" id="ARBA00004571"/>
    </source>
</evidence>
<keyword evidence="3 7" id="KW-1134">Transmembrane beta strand</keyword>
<evidence type="ECO:0000256" key="8">
    <source>
        <dbReference type="SAM" id="MobiDB-lite"/>
    </source>
</evidence>
<evidence type="ECO:0000256" key="9">
    <source>
        <dbReference type="SAM" id="SignalP"/>
    </source>
</evidence>
<dbReference type="RefSeq" id="WP_108741534.1">
    <property type="nucleotide sequence ID" value="NZ_CP020918.1"/>
</dbReference>
<keyword evidence="4 7" id="KW-0812">Transmembrane</keyword>
<dbReference type="PROSITE" id="PS52016">
    <property type="entry name" value="TONB_DEPENDENT_REC_3"/>
    <property type="match status" value="1"/>
</dbReference>
<keyword evidence="5 7" id="KW-0472">Membrane</keyword>
<dbReference type="InterPro" id="IPR036942">
    <property type="entry name" value="Beta-barrel_TonB_sf"/>
</dbReference>
<dbReference type="OrthoDB" id="8764943at2"/>
<dbReference type="PANTHER" id="PTHR40980">
    <property type="entry name" value="PLUG DOMAIN-CONTAINING PROTEIN"/>
    <property type="match status" value="1"/>
</dbReference>
<dbReference type="InterPro" id="IPR039426">
    <property type="entry name" value="TonB-dep_rcpt-like"/>
</dbReference>
<keyword evidence="2 7" id="KW-0813">Transport</keyword>
<dbReference type="InterPro" id="IPR008969">
    <property type="entry name" value="CarboxyPept-like_regulatory"/>
</dbReference>
<dbReference type="KEGG" id="ffa:FFWV33_14305"/>
<evidence type="ECO:0000256" key="5">
    <source>
        <dbReference type="ARBA" id="ARBA00023136"/>
    </source>
</evidence>
<reference evidence="12 13" key="1">
    <citation type="submission" date="2017-04" db="EMBL/GenBank/DDBJ databases">
        <title>Compelte genome sequence of WV33.</title>
        <authorList>
            <person name="Lee P.C."/>
        </authorList>
    </citation>
    <scope>NUCLEOTIDE SEQUENCE [LARGE SCALE GENOMIC DNA]</scope>
    <source>
        <strain evidence="12 13">WV33</strain>
    </source>
</reference>
<feature type="domain" description="TonB-dependent receptor plug" evidence="10">
    <location>
        <begin position="150"/>
        <end position="226"/>
    </location>
</feature>
<keyword evidence="12" id="KW-0675">Receptor</keyword>
<evidence type="ECO:0000256" key="4">
    <source>
        <dbReference type="ARBA" id="ARBA00022692"/>
    </source>
</evidence>
<name>A0A2S1LFT1_9FLAO</name>
<dbReference type="InterPro" id="IPR012910">
    <property type="entry name" value="Plug_dom"/>
</dbReference>
<accession>A0A2S1LFT1</accession>
<dbReference type="PANTHER" id="PTHR40980:SF4">
    <property type="entry name" value="TONB-DEPENDENT RECEPTOR-LIKE BETA-BARREL DOMAIN-CONTAINING PROTEIN"/>
    <property type="match status" value="1"/>
</dbReference>
<evidence type="ECO:0000259" key="11">
    <source>
        <dbReference type="Pfam" id="PF14905"/>
    </source>
</evidence>
<dbReference type="Proteomes" id="UP000244527">
    <property type="component" value="Chromosome"/>
</dbReference>
<evidence type="ECO:0000256" key="3">
    <source>
        <dbReference type="ARBA" id="ARBA00022452"/>
    </source>
</evidence>
<dbReference type="InterPro" id="IPR037066">
    <property type="entry name" value="Plug_dom_sf"/>
</dbReference>
<evidence type="ECO:0000313" key="12">
    <source>
        <dbReference type="EMBL" id="AWG22615.1"/>
    </source>
</evidence>
<dbReference type="Gene3D" id="2.40.170.20">
    <property type="entry name" value="TonB-dependent receptor, beta-barrel domain"/>
    <property type="match status" value="1"/>
</dbReference>
<feature type="signal peptide" evidence="9">
    <location>
        <begin position="1"/>
        <end position="22"/>
    </location>
</feature>
<dbReference type="EMBL" id="CP020918">
    <property type="protein sequence ID" value="AWG22615.1"/>
    <property type="molecule type" value="Genomic_DNA"/>
</dbReference>
<gene>
    <name evidence="12" type="ORF">FFWV33_14305</name>
</gene>
<dbReference type="InterPro" id="IPR041700">
    <property type="entry name" value="OMP_b-brl_3"/>
</dbReference>
<evidence type="ECO:0000256" key="2">
    <source>
        <dbReference type="ARBA" id="ARBA00022448"/>
    </source>
</evidence>
<evidence type="ECO:0000313" key="13">
    <source>
        <dbReference type="Proteomes" id="UP000244527"/>
    </source>
</evidence>
<dbReference type="Pfam" id="PF07715">
    <property type="entry name" value="Plug"/>
    <property type="match status" value="1"/>
</dbReference>
<comment type="similarity">
    <text evidence="7">Belongs to the TonB-dependent receptor family.</text>
</comment>
<sequence>MKQHLKHFFSLLVFFTFLTAFAQQGPPPAKIKITGKVIEKISNQSLEYATITFVNPKNPKGITGGITDPKGEFSIDIIPGTYNIKVEFISFKAIEIKGKLLQKSTSLGTFSLEEDAAQLKEVVITTEKSSVEIKLDKKIYNVGQDMTVKGGTASDVLNNVPSVTVDTDGTVSLRGNDNVRILIDGRPSNATNISDALRSISSDALDKVEVITNPSARYDAEGGAGIINIVLKKGKTNGVNGSVVATVGNPKNLDISTNLNYKTDRFNFFSNFGYNDSNSPGKTITNTNYLNEDGSLNKIINEVNNRNRERNGFNTSFGIDLFLTPSITWTNGIKYRNQDGNNPEDVNLSNFEGTDFFVRNRYNSQFSTDKDFQYTSNFTKKFKKDGHKLTLDFSTASSRDQDVTTIADQIVGTPSSLTNEYNNTKGKDITNIFQGDYVLPIGENSQFEAGYKGQFKVITTDYEIGKIEDNNLYVPNANYSNILEYKEKINAVYAQFGSKINKFSYLAGLRYEDSNININLLSSNNFNTKKYDNFFPSAFLTYQLTEHNSISLNYSKRINRPSSRFINPASRYSSNVNIFQGNSDLNPSFTDVYELGYLTKIGKATLTSSIYYNKSNSVFQFIRRPNGDTVESVVDGQTVITPVILTTPINLADEDRYGFEFNLNYSPFKWWKLNNNLNLFSSKVSGFYSYTDINNVVVDQNFDQSTLGWFTRLTSKVSLPYKIDWQTNGMYFAPQKSIQGKYLSMTIVNLAFSKDVLKEKATVSLTVNDLFNSGKRRFETNIPGQIDSFTSMQFRVRQINLSFTYRFNKKKGEGEKPGKPQGNDNEGGDFAG</sequence>
<evidence type="ECO:0000259" key="10">
    <source>
        <dbReference type="Pfam" id="PF07715"/>
    </source>
</evidence>
<dbReference type="Pfam" id="PF14905">
    <property type="entry name" value="OMP_b-brl_3"/>
    <property type="match status" value="1"/>
</dbReference>
<feature type="chain" id="PRO_5015472610" evidence="9">
    <location>
        <begin position="23"/>
        <end position="832"/>
    </location>
</feature>
<dbReference type="SUPFAM" id="SSF49464">
    <property type="entry name" value="Carboxypeptidase regulatory domain-like"/>
    <property type="match status" value="1"/>
</dbReference>
<evidence type="ECO:0000256" key="7">
    <source>
        <dbReference type="PROSITE-ProRule" id="PRU01360"/>
    </source>
</evidence>